<dbReference type="PANTHER" id="PTHR30246">
    <property type="entry name" value="2-KETO-3-DEOXY-6-PHOSPHOGLUCONATE ALDOLASE"/>
    <property type="match status" value="1"/>
</dbReference>
<dbReference type="EMBL" id="QTJR01000002">
    <property type="protein sequence ID" value="RDY68614.1"/>
    <property type="molecule type" value="Genomic_DNA"/>
</dbReference>
<name>A0A3D8VGU3_9GAMM</name>
<evidence type="ECO:0000256" key="1">
    <source>
        <dbReference type="ARBA" id="ARBA00000654"/>
    </source>
</evidence>
<dbReference type="InterPro" id="IPR031337">
    <property type="entry name" value="KDPG/KHG_AS_1"/>
</dbReference>
<comment type="similarity">
    <text evidence="3">Belongs to the KHG/KDPG aldolase family.</text>
</comment>
<sequence>MSAVDAQALLHGHRVMPVYTPASVDEARAVACALQAGGIGAIEVTLRTPVAMGAVAALVREMPDMRIGAGTVLEVEQLRRLKDIGAAFAVSPGSTPELLAAAVELEIAYLPGVATGSEVMAALAAGHRLLKVFPAEPINALELIDAWRGPFAQARFCPTGGIDAARAREYLRRSNVACLGGSWLTPADALREGDWARVEALAREAVALAAE</sequence>
<evidence type="ECO:0000313" key="8">
    <source>
        <dbReference type="EMBL" id="RDY68614.1"/>
    </source>
</evidence>
<protein>
    <recommendedName>
        <fullName evidence="5">2-dehydro-3-deoxy-phosphogluconate aldolase</fullName>
        <ecNumber evidence="5">4.1.2.14</ecNumber>
    </recommendedName>
</protein>
<dbReference type="AlphaFoldDB" id="A0A3D8VGU3"/>
<evidence type="ECO:0000256" key="5">
    <source>
        <dbReference type="ARBA" id="ARBA00013063"/>
    </source>
</evidence>
<dbReference type="NCBIfam" id="TIGR01182">
    <property type="entry name" value="eda"/>
    <property type="match status" value="1"/>
</dbReference>
<evidence type="ECO:0000256" key="6">
    <source>
        <dbReference type="ARBA" id="ARBA00023239"/>
    </source>
</evidence>
<evidence type="ECO:0000256" key="7">
    <source>
        <dbReference type="ARBA" id="ARBA00023277"/>
    </source>
</evidence>
<reference evidence="8 9" key="1">
    <citation type="submission" date="2018-08" db="EMBL/GenBank/DDBJ databases">
        <title>Lysobacter soli KCTC 22011, whole genome shotgun sequence.</title>
        <authorList>
            <person name="Zhang X."/>
            <person name="Feng G."/>
            <person name="Zhu H."/>
        </authorList>
    </citation>
    <scope>NUCLEOTIDE SEQUENCE [LARGE SCALE GENOMIC DNA]</scope>
    <source>
        <strain evidence="8 9">KCTC 22011</strain>
    </source>
</reference>
<organism evidence="8 9">
    <name type="scientific">Lysobacter soli</name>
    <dbReference type="NCBI Taxonomy" id="453783"/>
    <lineage>
        <taxon>Bacteria</taxon>
        <taxon>Pseudomonadati</taxon>
        <taxon>Pseudomonadota</taxon>
        <taxon>Gammaproteobacteria</taxon>
        <taxon>Lysobacterales</taxon>
        <taxon>Lysobacteraceae</taxon>
        <taxon>Lysobacter</taxon>
    </lineage>
</organism>
<comment type="subunit">
    <text evidence="4">Homotrimer.</text>
</comment>
<keyword evidence="6 8" id="KW-0456">Lyase</keyword>
<evidence type="ECO:0000256" key="4">
    <source>
        <dbReference type="ARBA" id="ARBA00011233"/>
    </source>
</evidence>
<dbReference type="Gene3D" id="3.20.20.70">
    <property type="entry name" value="Aldolase class I"/>
    <property type="match status" value="1"/>
</dbReference>
<evidence type="ECO:0000256" key="2">
    <source>
        <dbReference type="ARBA" id="ARBA00004736"/>
    </source>
</evidence>
<proteinExistence type="inferred from homology"/>
<evidence type="ECO:0000256" key="3">
    <source>
        <dbReference type="ARBA" id="ARBA00006906"/>
    </source>
</evidence>
<dbReference type="PROSITE" id="PS00159">
    <property type="entry name" value="ALDOLASE_KDPG_KHG_1"/>
    <property type="match status" value="1"/>
</dbReference>
<dbReference type="GO" id="GO:0008675">
    <property type="term" value="F:2-dehydro-3-deoxy-phosphogluconate aldolase activity"/>
    <property type="evidence" value="ECO:0007669"/>
    <property type="project" value="UniProtKB-EC"/>
</dbReference>
<accession>A0A3D8VGU3</accession>
<gene>
    <name evidence="8" type="primary">eda</name>
    <name evidence="8" type="ORF">DX912_03660</name>
</gene>
<comment type="catalytic activity">
    <reaction evidence="1">
        <text>2-dehydro-3-deoxy-6-phospho-D-gluconate = D-glyceraldehyde 3-phosphate + pyruvate</text>
        <dbReference type="Rhea" id="RHEA:17089"/>
        <dbReference type="ChEBI" id="CHEBI:15361"/>
        <dbReference type="ChEBI" id="CHEBI:57569"/>
        <dbReference type="ChEBI" id="CHEBI:59776"/>
        <dbReference type="EC" id="4.1.2.14"/>
    </reaction>
</comment>
<dbReference type="EC" id="4.1.2.14" evidence="5"/>
<dbReference type="InterPro" id="IPR000887">
    <property type="entry name" value="Aldlse_KDPG_KHG"/>
</dbReference>
<dbReference type="PANTHER" id="PTHR30246:SF1">
    <property type="entry name" value="2-DEHYDRO-3-DEOXY-6-PHOSPHOGALACTONATE ALDOLASE-RELATED"/>
    <property type="match status" value="1"/>
</dbReference>
<evidence type="ECO:0000313" key="9">
    <source>
        <dbReference type="Proteomes" id="UP000256829"/>
    </source>
</evidence>
<keyword evidence="7" id="KW-0119">Carbohydrate metabolism</keyword>
<dbReference type="Pfam" id="PF01081">
    <property type="entry name" value="Aldolase"/>
    <property type="match status" value="1"/>
</dbReference>
<dbReference type="SUPFAM" id="SSF51569">
    <property type="entry name" value="Aldolase"/>
    <property type="match status" value="1"/>
</dbReference>
<dbReference type="Proteomes" id="UP000256829">
    <property type="component" value="Unassembled WGS sequence"/>
</dbReference>
<comment type="caution">
    <text evidence="8">The sequence shown here is derived from an EMBL/GenBank/DDBJ whole genome shotgun (WGS) entry which is preliminary data.</text>
</comment>
<dbReference type="CDD" id="cd00452">
    <property type="entry name" value="KDPG_aldolase"/>
    <property type="match status" value="1"/>
</dbReference>
<dbReference type="RefSeq" id="WP_115841127.1">
    <property type="nucleotide sequence ID" value="NZ_CP183976.1"/>
</dbReference>
<dbReference type="InterPro" id="IPR013785">
    <property type="entry name" value="Aldolase_TIM"/>
</dbReference>
<comment type="pathway">
    <text evidence="2">Carbohydrate acid metabolism; 2-dehydro-3-deoxy-D-gluconate degradation; D-glyceraldehyde 3-phosphate and pyruvate from 2-dehydro-3-deoxy-D-gluconate: step 2/2.</text>
</comment>
<keyword evidence="9" id="KW-1185">Reference proteome</keyword>